<dbReference type="RefSeq" id="XP_033573017.1">
    <property type="nucleotide sequence ID" value="XM_033720749.1"/>
</dbReference>
<proteinExistence type="predicted"/>
<dbReference type="Proteomes" id="UP000504636">
    <property type="component" value="Unplaced"/>
</dbReference>
<feature type="region of interest" description="Disordered" evidence="1">
    <location>
        <begin position="50"/>
        <end position="131"/>
    </location>
</feature>
<gene>
    <name evidence="2 4" type="ORF">BDZ99DRAFT_466343</name>
</gene>
<reference evidence="4" key="3">
    <citation type="submission" date="2025-04" db="UniProtKB">
        <authorList>
            <consortium name="RefSeq"/>
        </authorList>
    </citation>
    <scope>IDENTIFICATION</scope>
    <source>
        <strain evidence="4">CBS 304.34</strain>
    </source>
</reference>
<name>A0A6A6YC14_9PEZI</name>
<dbReference type="EMBL" id="MU003708">
    <property type="protein sequence ID" value="KAF2806053.1"/>
    <property type="molecule type" value="Genomic_DNA"/>
</dbReference>
<feature type="compositionally biased region" description="Polar residues" evidence="1">
    <location>
        <begin position="104"/>
        <end position="131"/>
    </location>
</feature>
<evidence type="ECO:0000256" key="1">
    <source>
        <dbReference type="SAM" id="MobiDB-lite"/>
    </source>
</evidence>
<accession>A0A6A6YC14</accession>
<dbReference type="GeneID" id="54461642"/>
<organism evidence="2">
    <name type="scientific">Mytilinidion resinicola</name>
    <dbReference type="NCBI Taxonomy" id="574789"/>
    <lineage>
        <taxon>Eukaryota</taxon>
        <taxon>Fungi</taxon>
        <taxon>Dikarya</taxon>
        <taxon>Ascomycota</taxon>
        <taxon>Pezizomycotina</taxon>
        <taxon>Dothideomycetes</taxon>
        <taxon>Pleosporomycetidae</taxon>
        <taxon>Mytilinidiales</taxon>
        <taxon>Mytilinidiaceae</taxon>
        <taxon>Mytilinidion</taxon>
    </lineage>
</organism>
<reference evidence="4" key="2">
    <citation type="submission" date="2020-04" db="EMBL/GenBank/DDBJ databases">
        <authorList>
            <consortium name="NCBI Genome Project"/>
        </authorList>
    </citation>
    <scope>NUCLEOTIDE SEQUENCE</scope>
    <source>
        <strain evidence="4">CBS 304.34</strain>
    </source>
</reference>
<evidence type="ECO:0000313" key="3">
    <source>
        <dbReference type="Proteomes" id="UP000504636"/>
    </source>
</evidence>
<feature type="compositionally biased region" description="Polar residues" evidence="1">
    <location>
        <begin position="59"/>
        <end position="83"/>
    </location>
</feature>
<protein>
    <submittedName>
        <fullName evidence="2 4">Uncharacterized protein</fullName>
    </submittedName>
</protein>
<evidence type="ECO:0000313" key="4">
    <source>
        <dbReference type="RefSeq" id="XP_033573017.1"/>
    </source>
</evidence>
<evidence type="ECO:0000313" key="2">
    <source>
        <dbReference type="EMBL" id="KAF2806053.1"/>
    </source>
</evidence>
<dbReference type="AlphaFoldDB" id="A0A6A6YC14"/>
<reference evidence="2 4" key="1">
    <citation type="journal article" date="2020" name="Stud. Mycol.">
        <title>101 Dothideomycetes genomes: a test case for predicting lifestyles and emergence of pathogens.</title>
        <authorList>
            <person name="Haridas S."/>
            <person name="Albert R."/>
            <person name="Binder M."/>
            <person name="Bloem J."/>
            <person name="Labutti K."/>
            <person name="Salamov A."/>
            <person name="Andreopoulos B."/>
            <person name="Baker S."/>
            <person name="Barry K."/>
            <person name="Bills G."/>
            <person name="Bluhm B."/>
            <person name="Cannon C."/>
            <person name="Castanera R."/>
            <person name="Culley D."/>
            <person name="Daum C."/>
            <person name="Ezra D."/>
            <person name="Gonzalez J."/>
            <person name="Henrissat B."/>
            <person name="Kuo A."/>
            <person name="Liang C."/>
            <person name="Lipzen A."/>
            <person name="Lutzoni F."/>
            <person name="Magnuson J."/>
            <person name="Mondo S."/>
            <person name="Nolan M."/>
            <person name="Ohm R."/>
            <person name="Pangilinan J."/>
            <person name="Park H.-J."/>
            <person name="Ramirez L."/>
            <person name="Alfaro M."/>
            <person name="Sun H."/>
            <person name="Tritt A."/>
            <person name="Yoshinaga Y."/>
            <person name="Zwiers L.-H."/>
            <person name="Turgeon B."/>
            <person name="Goodwin S."/>
            <person name="Spatafora J."/>
            <person name="Crous P."/>
            <person name="Grigoriev I."/>
        </authorList>
    </citation>
    <scope>NUCLEOTIDE SEQUENCE</scope>
    <source>
        <strain evidence="2 4">CBS 304.34</strain>
    </source>
</reference>
<sequence>MRRLLDPQLPAITAPRQSVSITTSTPAKPYLLAPMQVKFGWPTCRLSPTQPFSPAHRATNANTFPSTASPALETSTRRTSIGNEDTCLDCEGTGKRAHREHKPGSSTSKENAQDASTAHTTEQAPSPSHWTPNALAVCSALIK</sequence>
<keyword evidence="3" id="KW-1185">Reference proteome</keyword>